<reference evidence="1 2" key="1">
    <citation type="journal article" date="2021" name="ISME J.">
        <title>Genomic evolution of the class Acidithiobacillia: deep-branching Proteobacteria living in extreme acidic conditions.</title>
        <authorList>
            <person name="Moya-Beltran A."/>
            <person name="Beard S."/>
            <person name="Rojas-Villalobos C."/>
            <person name="Issotta F."/>
            <person name="Gallardo Y."/>
            <person name="Ulloa R."/>
            <person name="Giaveno A."/>
            <person name="Degli Esposti M."/>
            <person name="Johnson D.B."/>
            <person name="Quatrini R."/>
        </authorList>
    </citation>
    <scope>NUCLEOTIDE SEQUENCE [LARGE SCALE GENOMIC DNA]</scope>
    <source>
        <strain evidence="1 2">GG1-14</strain>
    </source>
</reference>
<dbReference type="Proteomes" id="UP001195965">
    <property type="component" value="Chromosome"/>
</dbReference>
<evidence type="ECO:0000313" key="1">
    <source>
        <dbReference type="EMBL" id="XRI73689.1"/>
    </source>
</evidence>
<dbReference type="EMBL" id="CP127526">
    <property type="protein sequence ID" value="XRI73689.1"/>
    <property type="molecule type" value="Genomic_DNA"/>
</dbReference>
<organism evidence="1 2">
    <name type="scientific">Acidithiobacillus montserratensis</name>
    <dbReference type="NCBI Taxonomy" id="2729135"/>
    <lineage>
        <taxon>Bacteria</taxon>
        <taxon>Pseudomonadati</taxon>
        <taxon>Pseudomonadota</taxon>
        <taxon>Acidithiobacillia</taxon>
        <taxon>Acidithiobacillales</taxon>
        <taxon>Acidithiobacillaceae</taxon>
        <taxon>Acidithiobacillus</taxon>
    </lineage>
</organism>
<proteinExistence type="predicted"/>
<keyword evidence="2" id="KW-1185">Reference proteome</keyword>
<gene>
    <name evidence="1" type="ORF">HHS34_000455</name>
</gene>
<dbReference type="EC" id="1.14.13.-" evidence="1"/>
<name>A0ACD5HFV4_9PROT</name>
<accession>A0ACD5HFV4</accession>
<protein>
    <submittedName>
        <fullName evidence="1">NAD(P)/FAD-dependent oxidoreductase</fullName>
        <ecNumber evidence="1">1.14.13.-</ecNumber>
    </submittedName>
</protein>
<evidence type="ECO:0000313" key="2">
    <source>
        <dbReference type="Proteomes" id="UP001195965"/>
    </source>
</evidence>
<keyword evidence="1" id="KW-0560">Oxidoreductase</keyword>
<sequence>MAEHTEVFIIGAGAAGLMCAITAGQRSRRVILVDHANRIGKKILMSGGGHCNFTNTTVSAQHYLSANRHFVKSALARYTPEHFIALVQKHQIAFHEKESGQLFCDQSSKQIVAMLEQECVATGHVKIRTQCSLLSCRKEDGIFHMETSQGAFTAESLVIATGGLSIPSLGATGLGYQLGRQFGHSVQTTRPGLVPLTFTGRPLEQWRGLAGVSLATVETRLQKQRFRAGLLFTHRGLSGPAILQISSFWQEGNPLDIQLLPETDLSAHLLRQKKRQPQLSLKNALSELLPKSLAQHLSEQYPLQQNLGNYTDAELVSLAPQLQNWSVLPSGSEGYRKAEVTLGGIDTSQLSSSSMESQLVSGLYFIGEVVDVTGWLGGYNFQWAWASGHAAGMQV</sequence>